<proteinExistence type="predicted"/>
<evidence type="ECO:0000313" key="4">
    <source>
        <dbReference type="Proteomes" id="UP000185479"/>
    </source>
</evidence>
<evidence type="ECO:0000313" key="5">
    <source>
        <dbReference type="Proteomes" id="UP000315353"/>
    </source>
</evidence>
<accession>A0A1L7CJG8</accession>
<keyword evidence="1" id="KW-0472">Membrane</keyword>
<evidence type="ECO:0000313" key="2">
    <source>
        <dbReference type="EMBL" id="APT85965.1"/>
    </source>
</evidence>
<organism evidence="2 4">
    <name type="scientific">Corynebacterium flavescens</name>
    <dbReference type="NCBI Taxonomy" id="28028"/>
    <lineage>
        <taxon>Bacteria</taxon>
        <taxon>Bacillati</taxon>
        <taxon>Actinomycetota</taxon>
        <taxon>Actinomycetes</taxon>
        <taxon>Mycobacteriales</taxon>
        <taxon>Corynebacteriaceae</taxon>
        <taxon>Corynebacterium</taxon>
    </lineage>
</organism>
<dbReference type="Proteomes" id="UP000185479">
    <property type="component" value="Chromosome"/>
</dbReference>
<evidence type="ECO:0000313" key="3">
    <source>
        <dbReference type="EMBL" id="GEB98676.1"/>
    </source>
</evidence>
<name>A0A1L7CJG8_CORFL</name>
<keyword evidence="4" id="KW-1185">Reference proteome</keyword>
<keyword evidence="1" id="KW-0812">Transmembrane</keyword>
<dbReference type="KEGG" id="cfc:CFLV_01310"/>
<dbReference type="EMBL" id="BJNB01000045">
    <property type="protein sequence ID" value="GEB98676.1"/>
    <property type="molecule type" value="Genomic_DNA"/>
</dbReference>
<dbReference type="Proteomes" id="UP000315353">
    <property type="component" value="Unassembled WGS sequence"/>
</dbReference>
<keyword evidence="1" id="KW-1133">Transmembrane helix</keyword>
<feature type="transmembrane region" description="Helical" evidence="1">
    <location>
        <begin position="41"/>
        <end position="71"/>
    </location>
</feature>
<reference evidence="2 4" key="1">
    <citation type="submission" date="2014-08" db="EMBL/GenBank/DDBJ databases">
        <title>Complete genome sequence of Corynebacterium flavescens OJ8(T)(=DSM 20296(T)), isolated from cheese.</title>
        <authorList>
            <person name="Ruckert C."/>
            <person name="Albersmeier A."/>
            <person name="Winkler A."/>
            <person name="Kalinowski J."/>
        </authorList>
    </citation>
    <scope>NUCLEOTIDE SEQUENCE [LARGE SCALE GENOMIC DNA]</scope>
    <source>
        <strain evidence="2 4">OJ8</strain>
    </source>
</reference>
<gene>
    <name evidence="3" type="ORF">CFL01nite_21710</name>
    <name evidence="2" type="ORF">CFLV_01310</name>
</gene>
<dbReference type="AlphaFoldDB" id="A0A1L7CJG8"/>
<dbReference type="EMBL" id="CP009246">
    <property type="protein sequence ID" value="APT85965.1"/>
    <property type="molecule type" value="Genomic_DNA"/>
</dbReference>
<evidence type="ECO:0000256" key="1">
    <source>
        <dbReference type="SAM" id="Phobius"/>
    </source>
</evidence>
<feature type="transmembrane region" description="Helical" evidence="1">
    <location>
        <begin position="78"/>
        <end position="95"/>
    </location>
</feature>
<reference evidence="3 5" key="2">
    <citation type="submission" date="2019-06" db="EMBL/GenBank/DDBJ databases">
        <title>Whole genome shotgun sequence of Corynebacterium flavescens NBRC 14136.</title>
        <authorList>
            <person name="Hosoyama A."/>
            <person name="Uohara A."/>
            <person name="Ohji S."/>
            <person name="Ichikawa N."/>
        </authorList>
    </citation>
    <scope>NUCLEOTIDE SEQUENCE [LARGE SCALE GENOMIC DNA]</scope>
    <source>
        <strain evidence="3 5">NBRC 14136</strain>
    </source>
</reference>
<protein>
    <submittedName>
        <fullName evidence="2">Uncharacterized protein</fullName>
    </submittedName>
</protein>
<sequence length="96" mass="10361">MAFFPLFSLRTLPAVAAGAIVFMGLRSRLNSTSGLAAFTTLAAIAAALSAPLLLSCVSLWWILGAVVLLLWRRTPATFLLATAALLMGWTSWHWWA</sequence>